<protein>
    <submittedName>
        <fullName evidence="8">NAD(FAD)-dependent dehydrogenase</fullName>
        <ecNumber evidence="8">1.6.-.-</ecNumber>
    </submittedName>
</protein>
<dbReference type="KEGG" id="pog:Pogu_1301"/>
<evidence type="ECO:0000259" key="7">
    <source>
        <dbReference type="Pfam" id="PF07992"/>
    </source>
</evidence>
<dbReference type="InterPro" id="IPR050260">
    <property type="entry name" value="FAD-bd_OxRdtase"/>
</dbReference>
<dbReference type="PRINTS" id="PR00368">
    <property type="entry name" value="FADPNR"/>
</dbReference>
<sequence length="432" mass="46343">MRQIVVVGGGTAGATAASKAKRVNPSARVVLVEVRSYITHAPCAVPYALKYGTRLYLYTAEEFAKQRGVEVYANTKAEPGEGNKLKLTGAHGGIIEWDVLIIATGASPRIPPVEGVDLRGVHVVRHPAEVWEMRDSLEKATRVVVVGGGYIGVEMAEVLLEMGKRVTLVESGRWVLNKMVDEELGRWVTEYMQAMGADLRLGESVVRILGKDGVVHGVEITRGTVEADAVVLATGVRPNVELAKALGARLGETGAVWTDPYMETSVPGVYAAGDVAEAISAVTGRPVWLPLAPYANKMGYVAGVNAATGDKVLRFPPVVGATVTKFFDMYIGKAGISEVEAKELGWQARTALVNMRDRAPFIPGGGGEDKNKGSSRGRCPRWRPGGGLHPLRRRCGGPSCATYREAPHLGYTRRVFLHAPYRTCVAPSSSCR</sequence>
<gene>
    <name evidence="8" type="ordered locus">Pogu_1301</name>
</gene>
<evidence type="ECO:0000256" key="2">
    <source>
        <dbReference type="ARBA" id="ARBA00022630"/>
    </source>
</evidence>
<dbReference type="InterPro" id="IPR023753">
    <property type="entry name" value="FAD/NAD-binding_dom"/>
</dbReference>
<dbReference type="eggNOG" id="arCOG01069">
    <property type="taxonomic scope" value="Archaea"/>
</dbReference>
<comment type="cofactor">
    <cofactor evidence="1">
        <name>FAD</name>
        <dbReference type="ChEBI" id="CHEBI:57692"/>
    </cofactor>
</comment>
<dbReference type="Proteomes" id="UP000009062">
    <property type="component" value="Chromosome"/>
</dbReference>
<dbReference type="SUPFAM" id="SSF51905">
    <property type="entry name" value="FAD/NAD(P)-binding domain"/>
    <property type="match status" value="1"/>
</dbReference>
<accession>H6QAC7</accession>
<dbReference type="EMBL" id="CP003316">
    <property type="protein sequence ID" value="AFA39328.1"/>
    <property type="molecule type" value="Genomic_DNA"/>
</dbReference>
<evidence type="ECO:0000313" key="9">
    <source>
        <dbReference type="Proteomes" id="UP000009062"/>
    </source>
</evidence>
<name>H6QAC7_PYROT</name>
<dbReference type="AlphaFoldDB" id="H6QAC7"/>
<dbReference type="InterPro" id="IPR036188">
    <property type="entry name" value="FAD/NAD-bd_sf"/>
</dbReference>
<keyword evidence="9" id="KW-1185">Reference proteome</keyword>
<keyword evidence="4 8" id="KW-0560">Oxidoreductase</keyword>
<dbReference type="PRINTS" id="PR00411">
    <property type="entry name" value="PNDRDTASEI"/>
</dbReference>
<feature type="region of interest" description="Disordered" evidence="6">
    <location>
        <begin position="361"/>
        <end position="385"/>
    </location>
</feature>
<evidence type="ECO:0000313" key="8">
    <source>
        <dbReference type="EMBL" id="AFA39328.1"/>
    </source>
</evidence>
<proteinExistence type="predicted"/>
<evidence type="ECO:0000256" key="5">
    <source>
        <dbReference type="ARBA" id="ARBA00023284"/>
    </source>
</evidence>
<dbReference type="PANTHER" id="PTHR43429">
    <property type="entry name" value="PYRIDINE NUCLEOTIDE-DISULFIDE OXIDOREDUCTASE DOMAIN-CONTAINING"/>
    <property type="match status" value="1"/>
</dbReference>
<dbReference type="PANTHER" id="PTHR43429:SF1">
    <property type="entry name" value="NAD(P)H SULFUR OXIDOREDUCTASE (COA-DEPENDENT)"/>
    <property type="match status" value="1"/>
</dbReference>
<dbReference type="Pfam" id="PF07992">
    <property type="entry name" value="Pyr_redox_2"/>
    <property type="match status" value="1"/>
</dbReference>
<dbReference type="EC" id="1.6.-.-" evidence="8"/>
<dbReference type="Gene3D" id="3.50.50.60">
    <property type="entry name" value="FAD/NAD(P)-binding domain"/>
    <property type="match status" value="2"/>
</dbReference>
<dbReference type="STRING" id="698757.Pogu_1301"/>
<keyword evidence="5" id="KW-0676">Redox-active center</keyword>
<dbReference type="HOGENOM" id="CLU_003291_1_3_2"/>
<evidence type="ECO:0000256" key="6">
    <source>
        <dbReference type="SAM" id="MobiDB-lite"/>
    </source>
</evidence>
<keyword evidence="3" id="KW-0274">FAD</keyword>
<organism evidence="8 9">
    <name type="scientific">Pyrobaculum oguniense (strain DSM 13380 / JCM 10595 / TE7)</name>
    <dbReference type="NCBI Taxonomy" id="698757"/>
    <lineage>
        <taxon>Archaea</taxon>
        <taxon>Thermoproteota</taxon>
        <taxon>Thermoprotei</taxon>
        <taxon>Thermoproteales</taxon>
        <taxon>Thermoproteaceae</taxon>
        <taxon>Pyrobaculum</taxon>
    </lineage>
</organism>
<evidence type="ECO:0000256" key="1">
    <source>
        <dbReference type="ARBA" id="ARBA00001974"/>
    </source>
</evidence>
<evidence type="ECO:0000256" key="3">
    <source>
        <dbReference type="ARBA" id="ARBA00022827"/>
    </source>
</evidence>
<keyword evidence="2" id="KW-0285">Flavoprotein</keyword>
<dbReference type="GO" id="GO:0016491">
    <property type="term" value="F:oxidoreductase activity"/>
    <property type="evidence" value="ECO:0007669"/>
    <property type="project" value="UniProtKB-KW"/>
</dbReference>
<reference evidence="8 9" key="1">
    <citation type="journal article" date="2012" name="Stand. Genomic Sci.">
        <title>Complete genome sequence of Pyrobaculum oguniense.</title>
        <authorList>
            <person name="Bernick D.L."/>
            <person name="Karplus K."/>
            <person name="Lui L.M."/>
            <person name="Coker J.K."/>
            <person name="Murphy J.N."/>
            <person name="Chan P.P."/>
            <person name="Cozen A.E."/>
            <person name="Lowe T.M."/>
        </authorList>
    </citation>
    <scope>NUCLEOTIDE SEQUENCE [LARGE SCALE GENOMIC DNA]</scope>
    <source>
        <strain evidence="8 9">TE7</strain>
    </source>
</reference>
<feature type="domain" description="FAD/NAD(P)-binding" evidence="7">
    <location>
        <begin position="3"/>
        <end position="286"/>
    </location>
</feature>
<evidence type="ECO:0000256" key="4">
    <source>
        <dbReference type="ARBA" id="ARBA00023002"/>
    </source>
</evidence>